<reference evidence="3" key="1">
    <citation type="submission" date="2016-10" db="EMBL/GenBank/DDBJ databases">
        <authorList>
            <person name="Varghese N."/>
            <person name="Submissions S."/>
        </authorList>
    </citation>
    <scope>NUCLEOTIDE SEQUENCE [LARGE SCALE GENOMIC DNA]</scope>
    <source>
        <strain evidence="3">DSM 26542</strain>
    </source>
</reference>
<evidence type="ECO:0000259" key="1">
    <source>
        <dbReference type="Pfam" id="PF00535"/>
    </source>
</evidence>
<feature type="domain" description="Glycosyltransferase 2-like" evidence="1">
    <location>
        <begin position="8"/>
        <end position="181"/>
    </location>
</feature>
<dbReference type="Proteomes" id="UP000243887">
    <property type="component" value="Unassembled WGS sequence"/>
</dbReference>
<dbReference type="AlphaFoldDB" id="A0A1I3QNR2"/>
<dbReference type="STRING" id="1150112.SAMN04487893_10655"/>
<organism evidence="2 3">
    <name type="scientific">Myroides guanonis</name>
    <dbReference type="NCBI Taxonomy" id="1150112"/>
    <lineage>
        <taxon>Bacteria</taxon>
        <taxon>Pseudomonadati</taxon>
        <taxon>Bacteroidota</taxon>
        <taxon>Flavobacteriia</taxon>
        <taxon>Flavobacteriales</taxon>
        <taxon>Flavobacteriaceae</taxon>
        <taxon>Myroides</taxon>
    </lineage>
</organism>
<dbReference type="InterPro" id="IPR050834">
    <property type="entry name" value="Glycosyltransf_2"/>
</dbReference>
<dbReference type="InterPro" id="IPR001173">
    <property type="entry name" value="Glyco_trans_2-like"/>
</dbReference>
<dbReference type="EMBL" id="FORU01000006">
    <property type="protein sequence ID" value="SFJ35495.1"/>
    <property type="molecule type" value="Genomic_DNA"/>
</dbReference>
<dbReference type="Gene3D" id="3.90.550.10">
    <property type="entry name" value="Spore Coat Polysaccharide Biosynthesis Protein SpsA, Chain A"/>
    <property type="match status" value="1"/>
</dbReference>
<dbReference type="GO" id="GO:0016740">
    <property type="term" value="F:transferase activity"/>
    <property type="evidence" value="ECO:0007669"/>
    <property type="project" value="UniProtKB-KW"/>
</dbReference>
<dbReference type="RefSeq" id="WP_090678697.1">
    <property type="nucleotide sequence ID" value="NZ_FORU01000006.1"/>
</dbReference>
<keyword evidence="2" id="KW-0808">Transferase</keyword>
<dbReference type="PANTHER" id="PTHR43685:SF11">
    <property type="entry name" value="GLYCOSYLTRANSFERASE TAGX-RELATED"/>
    <property type="match status" value="1"/>
</dbReference>
<evidence type="ECO:0000313" key="2">
    <source>
        <dbReference type="EMBL" id="SFJ35495.1"/>
    </source>
</evidence>
<dbReference type="InterPro" id="IPR029044">
    <property type="entry name" value="Nucleotide-diphossugar_trans"/>
</dbReference>
<sequence length="296" mass="34335">MVSQPLVTVICICYNHEAFVIETLQSVCSQTYKNTELIIVDDFSTDNSVKVIEQWLIKNPEVLFIKNTENLGNTKSFNKAVSHSKGSFLIDLSCDDLLLPNAITEQLHSFSKHDLEQTAIVYGNAQNIDEKGVFVSHYFPVNENNQTIVSPPFGDIYKRLLKGGVCMCSVSAMINKKIFENLQGYDESLAYEDLDYWIRASRNYKVYYEDKIWVKKRILSNSLGSSFSKRKQFSIKMTASTFKIFQKAFQLNQNKEEDQALLKRVHYELTQTLKRKDYVHFAKHAWFKIKLQSRKF</sequence>
<keyword evidence="3" id="KW-1185">Reference proteome</keyword>
<gene>
    <name evidence="2" type="ORF">SAMN04487893_10655</name>
</gene>
<evidence type="ECO:0000313" key="3">
    <source>
        <dbReference type="Proteomes" id="UP000243887"/>
    </source>
</evidence>
<protein>
    <submittedName>
        <fullName evidence="2">Glycosyl transferase family 2</fullName>
    </submittedName>
</protein>
<dbReference type="SUPFAM" id="SSF53448">
    <property type="entry name" value="Nucleotide-diphospho-sugar transferases"/>
    <property type="match status" value="1"/>
</dbReference>
<dbReference type="PANTHER" id="PTHR43685">
    <property type="entry name" value="GLYCOSYLTRANSFERASE"/>
    <property type="match status" value="1"/>
</dbReference>
<name>A0A1I3QNR2_9FLAO</name>
<dbReference type="OrthoDB" id="396512at2"/>
<accession>A0A1I3QNR2</accession>
<proteinExistence type="predicted"/>
<dbReference type="Pfam" id="PF00535">
    <property type="entry name" value="Glycos_transf_2"/>
    <property type="match status" value="1"/>
</dbReference>